<dbReference type="EMBL" id="BAAALG010000001">
    <property type="protein sequence ID" value="GAA1090909.1"/>
    <property type="molecule type" value="Genomic_DNA"/>
</dbReference>
<dbReference type="SUPFAM" id="SSF49299">
    <property type="entry name" value="PKD domain"/>
    <property type="match status" value="2"/>
</dbReference>
<sequence>MRRSRVLAVLIAGIALVLGQLSGAAAETSPGGRLVSEVAVSGTPHVLDGRVLSVTQVGNTILLGGTFDTARNDSSGTVLNRSNLLAFDVTTGLISTTFVPNPNGTVQKIVDAGDGQTVYVGGNFTSINGVARNRIARIRIDTGEVVTGFNAGTVSGQVRDMALKDGRLWIGGAFTHVANGAQRALATLNPQTGARLPFMTRVLDGTHNGGVTQVLKFDLTPAGDRLVAIGNFTTLDGVANRQLLMLDTSGATAVPSTFQTSFYTQACSSSFDSYMRDVDFSPDGRFFVVSTTGAYGGSSAPCDTTARFETKTVSTNVAPSWVNYTGGDTTYGVEVTDAVVYVGGHFRWQNNAFRGDTAGQGAVPREGIAALDPINGLPYSWNPGRTKGVGVFDFLAAPNGLWVASDTDRIGNFQLKSRIARMRPDGVTFPEVSTPQIPNDLYVIGSSIAKRPITATTIGAQAAVPGGGINWSAVRGSFMINGWLYTANSDGSFVRRTFDGTTYGPVEAVNGSEQVVTFTDWRSDVANATGMFYDSGRIYFTRSGSNQLFYRYFTAESGMVGAKRLVAANSMTGINFSSVRGMVGTGSQLYWTDNLGRLNRMTWQQGDQAGTPVAGTNSVISGTLVDGITWSGRAYFLFQDAAGHGAGPNQAPTAEFTDSCANLVCSFDAGASDDVDGDVVDYAWDFGDGTTGSGATPSHTYPALGARTVTLTVTDDDGASTVRTRTIAPNQAPTASFTVSCSGLVCGFDAGASTDPDGGGVSYAWDFGDTATGSGATPSHTYPNGGARTVTLTVTDAVGATASTTRQADPVALPDAQLQFVGAAAANANSTSQRVTIPAAVQAGDTLVLQMALNSSTPTVTDPAGWTLLRQASEGNAQGRLWTRKATAGDASSVVTVALSSIAKADLTVSAYRADHGDSAVTDSAVAIAQGGGPAFQAPDVTVAERGWVSTYWAAKASSAVSWTVPAGTTSRASTAGSGGGAISALAVDTGGPVAAGPRPGASSTGDPVPGRVVMFSVVIAPQ</sequence>
<dbReference type="InterPro" id="IPR035986">
    <property type="entry name" value="PKD_dom_sf"/>
</dbReference>
<feature type="domain" description="PKD" evidence="2">
    <location>
        <begin position="729"/>
        <end position="805"/>
    </location>
</feature>
<feature type="domain" description="PKD" evidence="2">
    <location>
        <begin position="677"/>
        <end position="727"/>
    </location>
</feature>
<dbReference type="InterPro" id="IPR013783">
    <property type="entry name" value="Ig-like_fold"/>
</dbReference>
<dbReference type="CDD" id="cd00146">
    <property type="entry name" value="PKD"/>
    <property type="match status" value="2"/>
</dbReference>
<comment type="caution">
    <text evidence="3">The sequence shown here is derived from an EMBL/GenBank/DDBJ whole genome shotgun (WGS) entry which is preliminary data.</text>
</comment>
<dbReference type="SMART" id="SM00089">
    <property type="entry name" value="PKD"/>
    <property type="match status" value="2"/>
</dbReference>
<organism evidence="3 4">
    <name type="scientific">Nocardioides dubius</name>
    <dbReference type="NCBI Taxonomy" id="317019"/>
    <lineage>
        <taxon>Bacteria</taxon>
        <taxon>Bacillati</taxon>
        <taxon>Actinomycetota</taxon>
        <taxon>Actinomycetes</taxon>
        <taxon>Propionibacteriales</taxon>
        <taxon>Nocardioidaceae</taxon>
        <taxon>Nocardioides</taxon>
    </lineage>
</organism>
<keyword evidence="4" id="KW-1185">Reference proteome</keyword>
<dbReference type="SUPFAM" id="SSF82171">
    <property type="entry name" value="DPP6 N-terminal domain-like"/>
    <property type="match status" value="1"/>
</dbReference>
<proteinExistence type="predicted"/>
<dbReference type="PROSITE" id="PS50093">
    <property type="entry name" value="PKD"/>
    <property type="match status" value="2"/>
</dbReference>
<reference evidence="3 4" key="1">
    <citation type="journal article" date="2019" name="Int. J. Syst. Evol. Microbiol.">
        <title>The Global Catalogue of Microorganisms (GCM) 10K type strain sequencing project: providing services to taxonomists for standard genome sequencing and annotation.</title>
        <authorList>
            <consortium name="The Broad Institute Genomics Platform"/>
            <consortium name="The Broad Institute Genome Sequencing Center for Infectious Disease"/>
            <person name="Wu L."/>
            <person name="Ma J."/>
        </authorList>
    </citation>
    <scope>NUCLEOTIDE SEQUENCE [LARGE SCALE GENOMIC DNA]</scope>
    <source>
        <strain evidence="3 4">JCM 13008</strain>
    </source>
</reference>
<gene>
    <name evidence="3" type="ORF">GCM10009668_02000</name>
</gene>
<evidence type="ECO:0000313" key="4">
    <source>
        <dbReference type="Proteomes" id="UP001501581"/>
    </source>
</evidence>
<keyword evidence="1" id="KW-0732">Signal</keyword>
<dbReference type="Gene3D" id="2.60.40.10">
    <property type="entry name" value="Immunoglobulins"/>
    <property type="match status" value="2"/>
</dbReference>
<dbReference type="RefSeq" id="WP_343990390.1">
    <property type="nucleotide sequence ID" value="NZ_BAAALG010000001.1"/>
</dbReference>
<feature type="signal peptide" evidence="1">
    <location>
        <begin position="1"/>
        <end position="25"/>
    </location>
</feature>
<protein>
    <recommendedName>
        <fullName evidence="2">PKD domain-containing protein</fullName>
    </recommendedName>
</protein>
<evidence type="ECO:0000256" key="1">
    <source>
        <dbReference type="SAM" id="SignalP"/>
    </source>
</evidence>
<dbReference type="InterPro" id="IPR022409">
    <property type="entry name" value="PKD/Chitinase_dom"/>
</dbReference>
<feature type="chain" id="PRO_5047161749" description="PKD domain-containing protein" evidence="1">
    <location>
        <begin position="26"/>
        <end position="1023"/>
    </location>
</feature>
<dbReference type="Proteomes" id="UP001501581">
    <property type="component" value="Unassembled WGS sequence"/>
</dbReference>
<evidence type="ECO:0000259" key="2">
    <source>
        <dbReference type="PROSITE" id="PS50093"/>
    </source>
</evidence>
<dbReference type="Pfam" id="PF18911">
    <property type="entry name" value="PKD_4"/>
    <property type="match status" value="2"/>
</dbReference>
<accession>A0ABN1TMB7</accession>
<dbReference type="InterPro" id="IPR000601">
    <property type="entry name" value="PKD_dom"/>
</dbReference>
<evidence type="ECO:0000313" key="3">
    <source>
        <dbReference type="EMBL" id="GAA1090909.1"/>
    </source>
</evidence>
<name>A0ABN1TMB7_9ACTN</name>